<dbReference type="CDD" id="cd04301">
    <property type="entry name" value="NAT_SF"/>
    <property type="match status" value="1"/>
</dbReference>
<dbReference type="PROSITE" id="PS51186">
    <property type="entry name" value="GNAT"/>
    <property type="match status" value="1"/>
</dbReference>
<dbReference type="InterPro" id="IPR000182">
    <property type="entry name" value="GNAT_dom"/>
</dbReference>
<organism evidence="2 3">
    <name type="scientific">Metabacillus idriensis</name>
    <dbReference type="NCBI Taxonomy" id="324768"/>
    <lineage>
        <taxon>Bacteria</taxon>
        <taxon>Bacillati</taxon>
        <taxon>Bacillota</taxon>
        <taxon>Bacilli</taxon>
        <taxon>Bacillales</taxon>
        <taxon>Bacillaceae</taxon>
        <taxon>Metabacillus</taxon>
    </lineage>
</organism>
<dbReference type="InterPro" id="IPR016181">
    <property type="entry name" value="Acyl_CoA_acyltransferase"/>
</dbReference>
<evidence type="ECO:0000259" key="1">
    <source>
        <dbReference type="PROSITE" id="PS51186"/>
    </source>
</evidence>
<keyword evidence="3" id="KW-1185">Reference proteome</keyword>
<accession>A0A6I2MFM6</accession>
<evidence type="ECO:0000313" key="3">
    <source>
        <dbReference type="Proteomes" id="UP000441585"/>
    </source>
</evidence>
<dbReference type="Gene3D" id="3.40.630.30">
    <property type="match status" value="1"/>
</dbReference>
<proteinExistence type="predicted"/>
<dbReference type="Proteomes" id="UP000441585">
    <property type="component" value="Unassembled WGS sequence"/>
</dbReference>
<sequence length="260" mass="29990">MASMMNFSKELDTAEEEYLQLFCRVKDTALYKAFRDDALKGMYSHHFAKMTTPYHPILLREVLTASRQALNRSFIHVKLPFNARVDKKMLSYLTSEDYFCDLDLYYYHDLKQVETCGNIITKLGEGDALQDACRAMELYDARHISASFAKNKMKRKKPFYLSKEIRLYVCYEDGVPIGSAELYISPVTNIAKIEEVAILDEYQRKGYGSSFMKCLLKEAKHLGAACAYLITVNEASSRAFYEKLGFVKVLEQENIFKNLI</sequence>
<dbReference type="Pfam" id="PF00583">
    <property type="entry name" value="Acetyltransf_1"/>
    <property type="match status" value="1"/>
</dbReference>
<feature type="domain" description="N-acetyltransferase" evidence="1">
    <location>
        <begin position="118"/>
        <end position="260"/>
    </location>
</feature>
<keyword evidence="2" id="KW-0808">Transferase</keyword>
<reference evidence="2 3" key="1">
    <citation type="submission" date="2019-11" db="EMBL/GenBank/DDBJ databases">
        <title>Bacillus idriensis genome.</title>
        <authorList>
            <person name="Konopka E.N."/>
            <person name="Newman J.D."/>
        </authorList>
    </citation>
    <scope>NUCLEOTIDE SEQUENCE [LARGE SCALE GENOMIC DNA]</scope>
    <source>
        <strain evidence="2 3">DSM 19097</strain>
    </source>
</reference>
<protein>
    <submittedName>
        <fullName evidence="2">GNAT family N-acetyltransferase</fullName>
    </submittedName>
</protein>
<name>A0A6I2MFM6_9BACI</name>
<comment type="caution">
    <text evidence="2">The sequence shown here is derived from an EMBL/GenBank/DDBJ whole genome shotgun (WGS) entry which is preliminary data.</text>
</comment>
<dbReference type="SUPFAM" id="SSF55729">
    <property type="entry name" value="Acyl-CoA N-acyltransferases (Nat)"/>
    <property type="match status" value="1"/>
</dbReference>
<dbReference type="GO" id="GO:0016747">
    <property type="term" value="F:acyltransferase activity, transferring groups other than amino-acyl groups"/>
    <property type="evidence" value="ECO:0007669"/>
    <property type="project" value="InterPro"/>
</dbReference>
<gene>
    <name evidence="2" type="ORF">GJU41_17935</name>
</gene>
<dbReference type="AlphaFoldDB" id="A0A6I2MFM6"/>
<evidence type="ECO:0000313" key="2">
    <source>
        <dbReference type="EMBL" id="MRX55846.1"/>
    </source>
</evidence>
<dbReference type="EMBL" id="WKKF01000006">
    <property type="protein sequence ID" value="MRX55846.1"/>
    <property type="molecule type" value="Genomic_DNA"/>
</dbReference>